<dbReference type="AlphaFoldDB" id="A0A1R3JXS1"/>
<keyword evidence="2" id="KW-1185">Reference proteome</keyword>
<evidence type="ECO:0000313" key="1">
    <source>
        <dbReference type="EMBL" id="OMO99613.1"/>
    </source>
</evidence>
<feature type="non-terminal residue" evidence="1">
    <location>
        <position position="1"/>
    </location>
</feature>
<accession>A0A1R3JXS1</accession>
<dbReference type="Proteomes" id="UP000188268">
    <property type="component" value="Unassembled WGS sequence"/>
</dbReference>
<dbReference type="Gramene" id="OMO99613">
    <property type="protein sequence ID" value="OMO99613"/>
    <property type="gene ID" value="CCACVL1_03705"/>
</dbReference>
<reference evidence="1 2" key="1">
    <citation type="submission" date="2013-09" db="EMBL/GenBank/DDBJ databases">
        <title>Corchorus capsularis genome sequencing.</title>
        <authorList>
            <person name="Alam M."/>
            <person name="Haque M.S."/>
            <person name="Islam M.S."/>
            <person name="Emdad E.M."/>
            <person name="Islam M.M."/>
            <person name="Ahmed B."/>
            <person name="Halim A."/>
            <person name="Hossen Q.M.M."/>
            <person name="Hossain M.Z."/>
            <person name="Ahmed R."/>
            <person name="Khan M.M."/>
            <person name="Islam R."/>
            <person name="Rashid M.M."/>
            <person name="Khan S.A."/>
            <person name="Rahman M.S."/>
            <person name="Alam M."/>
        </authorList>
    </citation>
    <scope>NUCLEOTIDE SEQUENCE [LARGE SCALE GENOMIC DNA]</scope>
    <source>
        <strain evidence="2">cv. CVL-1</strain>
        <tissue evidence="1">Whole seedling</tissue>
    </source>
</reference>
<dbReference type="EMBL" id="AWWV01006827">
    <property type="protein sequence ID" value="OMO99613.1"/>
    <property type="molecule type" value="Genomic_DNA"/>
</dbReference>
<sequence length="32" mass="3389">VGLDVEINGNNVTSVKSRRVGPDDMALQAHVP</sequence>
<proteinExistence type="predicted"/>
<organism evidence="1 2">
    <name type="scientific">Corchorus capsularis</name>
    <name type="common">Jute</name>
    <dbReference type="NCBI Taxonomy" id="210143"/>
    <lineage>
        <taxon>Eukaryota</taxon>
        <taxon>Viridiplantae</taxon>
        <taxon>Streptophyta</taxon>
        <taxon>Embryophyta</taxon>
        <taxon>Tracheophyta</taxon>
        <taxon>Spermatophyta</taxon>
        <taxon>Magnoliopsida</taxon>
        <taxon>eudicotyledons</taxon>
        <taxon>Gunneridae</taxon>
        <taxon>Pentapetalae</taxon>
        <taxon>rosids</taxon>
        <taxon>malvids</taxon>
        <taxon>Malvales</taxon>
        <taxon>Malvaceae</taxon>
        <taxon>Grewioideae</taxon>
        <taxon>Apeibeae</taxon>
        <taxon>Corchorus</taxon>
    </lineage>
</organism>
<protein>
    <submittedName>
        <fullName evidence="1">Uncharacterized protein</fullName>
    </submittedName>
</protein>
<evidence type="ECO:0000313" key="2">
    <source>
        <dbReference type="Proteomes" id="UP000188268"/>
    </source>
</evidence>
<comment type="caution">
    <text evidence="1">The sequence shown here is derived from an EMBL/GenBank/DDBJ whole genome shotgun (WGS) entry which is preliminary data.</text>
</comment>
<gene>
    <name evidence="1" type="ORF">CCACVL1_03705</name>
</gene>
<name>A0A1R3JXS1_COCAP</name>